<reference evidence="2 3" key="1">
    <citation type="submission" date="2014-06" db="EMBL/GenBank/DDBJ databases">
        <title>Whole Genome Sequences of Three Symbiotic Endozoicomonas Bacteria.</title>
        <authorList>
            <person name="Neave M.J."/>
            <person name="Apprill A."/>
            <person name="Voolstra C.R."/>
        </authorList>
    </citation>
    <scope>NUCLEOTIDE SEQUENCE [LARGE SCALE GENOMIC DNA]</scope>
    <source>
        <strain evidence="2 3">LMG 24815</strain>
    </source>
</reference>
<dbReference type="PANTHER" id="PTHR33608:SF6">
    <property type="entry name" value="BLL2464 PROTEIN"/>
    <property type="match status" value="1"/>
</dbReference>
<keyword evidence="3" id="KW-1185">Reference proteome</keyword>
<dbReference type="SUPFAM" id="SSF53300">
    <property type="entry name" value="vWA-like"/>
    <property type="match status" value="1"/>
</dbReference>
<dbReference type="RefSeq" id="WP_034879727.1">
    <property type="nucleotide sequence ID" value="NZ_JOKG01000007.1"/>
</dbReference>
<dbReference type="InterPro" id="IPR002881">
    <property type="entry name" value="DUF58"/>
</dbReference>
<dbReference type="InterPro" id="IPR036465">
    <property type="entry name" value="vWFA_dom_sf"/>
</dbReference>
<proteinExistence type="predicted"/>
<evidence type="ECO:0000313" key="2">
    <source>
        <dbReference type="EMBL" id="KEQ11461.1"/>
    </source>
</evidence>
<protein>
    <recommendedName>
        <fullName evidence="1">DUF58 domain-containing protein</fullName>
    </recommendedName>
</protein>
<name>A0A081MZ38_9GAMM</name>
<dbReference type="Pfam" id="PF01882">
    <property type="entry name" value="DUF58"/>
    <property type="match status" value="1"/>
</dbReference>
<evidence type="ECO:0000313" key="3">
    <source>
        <dbReference type="Proteomes" id="UP000028006"/>
    </source>
</evidence>
<feature type="domain" description="DUF58" evidence="1">
    <location>
        <begin position="41"/>
        <end position="250"/>
    </location>
</feature>
<dbReference type="Gene3D" id="3.40.50.410">
    <property type="entry name" value="von Willebrand factor, type A domain"/>
    <property type="match status" value="1"/>
</dbReference>
<dbReference type="EMBL" id="JOKG01000007">
    <property type="protein sequence ID" value="KEQ11461.1"/>
    <property type="molecule type" value="Genomic_DNA"/>
</dbReference>
<dbReference type="PANTHER" id="PTHR33608">
    <property type="entry name" value="BLL2464 PROTEIN"/>
    <property type="match status" value="1"/>
</dbReference>
<dbReference type="eggNOG" id="COG1721">
    <property type="taxonomic scope" value="Bacteria"/>
</dbReference>
<sequence>MHDHLTQRLHQLQLFCRHRVDHLLTGQYRSIFKGQGLEFDEVRAYSPGDDVRTIDWNVTARSGEVHIKRFHEEREINLIFVVDNSPSFAWSSEDKGRQTAAAQLCGLLGTAALGSNDRIGLLKFSNGMDDFLPPARGRNQLMRCLSSVLEDPEAVSTTCVVESLDHLNQLKLKRSIIVVLSDFFMEGFMENLAMLGRHHEVIAIAIDDPREAALNGGGLTHLRDAETGQTRWLDLANKPVQKLFNRRMEKRLKDRQQAFSQWGLDLLVHKVDADPVETLLSYFHSRRDRIEGETGG</sequence>
<comment type="caution">
    <text evidence="2">The sequence shown here is derived from an EMBL/GenBank/DDBJ whole genome shotgun (WGS) entry which is preliminary data.</text>
</comment>
<accession>A0A081MZ38</accession>
<dbReference type="AlphaFoldDB" id="A0A081MZ38"/>
<gene>
    <name evidence="2" type="ORF">GZ77_25515</name>
</gene>
<dbReference type="Proteomes" id="UP000028006">
    <property type="component" value="Unassembled WGS sequence"/>
</dbReference>
<organism evidence="2 3">
    <name type="scientific">Endozoicomonas montiporae</name>
    <dbReference type="NCBI Taxonomy" id="1027273"/>
    <lineage>
        <taxon>Bacteria</taxon>
        <taxon>Pseudomonadati</taxon>
        <taxon>Pseudomonadota</taxon>
        <taxon>Gammaproteobacteria</taxon>
        <taxon>Oceanospirillales</taxon>
        <taxon>Endozoicomonadaceae</taxon>
        <taxon>Endozoicomonas</taxon>
    </lineage>
</organism>
<evidence type="ECO:0000259" key="1">
    <source>
        <dbReference type="Pfam" id="PF01882"/>
    </source>
</evidence>